<dbReference type="EMBL" id="CAKOFQ010006999">
    <property type="protein sequence ID" value="CAH1986441.1"/>
    <property type="molecule type" value="Genomic_DNA"/>
</dbReference>
<dbReference type="InterPro" id="IPR016054">
    <property type="entry name" value="LY6_UPA_recep-like"/>
</dbReference>
<dbReference type="AlphaFoldDB" id="A0A9P0L6N0"/>
<evidence type="ECO:0000256" key="1">
    <source>
        <dbReference type="SAM" id="SignalP"/>
    </source>
</evidence>
<feature type="domain" description="UPAR/Ly6" evidence="2">
    <location>
        <begin position="31"/>
        <end position="129"/>
    </location>
</feature>
<accession>A0A9P0L6N0</accession>
<feature type="signal peptide" evidence="1">
    <location>
        <begin position="1"/>
        <end position="17"/>
    </location>
</feature>
<dbReference type="Proteomes" id="UP001152888">
    <property type="component" value="Unassembled WGS sequence"/>
</dbReference>
<organism evidence="3 4">
    <name type="scientific">Acanthoscelides obtectus</name>
    <name type="common">Bean weevil</name>
    <name type="synonym">Bruchus obtectus</name>
    <dbReference type="NCBI Taxonomy" id="200917"/>
    <lineage>
        <taxon>Eukaryota</taxon>
        <taxon>Metazoa</taxon>
        <taxon>Ecdysozoa</taxon>
        <taxon>Arthropoda</taxon>
        <taxon>Hexapoda</taxon>
        <taxon>Insecta</taxon>
        <taxon>Pterygota</taxon>
        <taxon>Neoptera</taxon>
        <taxon>Endopterygota</taxon>
        <taxon>Coleoptera</taxon>
        <taxon>Polyphaga</taxon>
        <taxon>Cucujiformia</taxon>
        <taxon>Chrysomeloidea</taxon>
        <taxon>Chrysomelidae</taxon>
        <taxon>Bruchinae</taxon>
        <taxon>Bruchini</taxon>
        <taxon>Acanthoscelides</taxon>
    </lineage>
</organism>
<evidence type="ECO:0000313" key="3">
    <source>
        <dbReference type="EMBL" id="CAH1986441.1"/>
    </source>
</evidence>
<dbReference type="OrthoDB" id="8177818at2759"/>
<feature type="chain" id="PRO_5040325880" description="UPAR/Ly6 domain-containing protein" evidence="1">
    <location>
        <begin position="18"/>
        <end position="149"/>
    </location>
</feature>
<dbReference type="SUPFAM" id="SSF57302">
    <property type="entry name" value="Snake toxin-like"/>
    <property type="match status" value="1"/>
</dbReference>
<dbReference type="SMART" id="SM00134">
    <property type="entry name" value="LU"/>
    <property type="match status" value="1"/>
</dbReference>
<name>A0A9P0L6N0_ACAOB</name>
<sequence>MYPLLSVLVVAKVVVLASTVSSTSVNNNSTLNCYQCKKTSFTECPSTDLQPCSPDQNICVTIISKSVADGFYIKRECGKSPCRFEDEDVNVNLGLERCDLKKKEYFCFFCCKENGCNKNNDGRIIRPVEMLYLIVLYVPFSMFVNKLCR</sequence>
<dbReference type="CDD" id="cd00117">
    <property type="entry name" value="TFP"/>
    <property type="match status" value="1"/>
</dbReference>
<reference evidence="3" key="1">
    <citation type="submission" date="2022-03" db="EMBL/GenBank/DDBJ databases">
        <authorList>
            <person name="Sayadi A."/>
        </authorList>
    </citation>
    <scope>NUCLEOTIDE SEQUENCE</scope>
</reference>
<gene>
    <name evidence="3" type="ORF">ACAOBT_LOCUS17252</name>
</gene>
<proteinExistence type="predicted"/>
<evidence type="ECO:0000313" key="4">
    <source>
        <dbReference type="Proteomes" id="UP001152888"/>
    </source>
</evidence>
<dbReference type="InterPro" id="IPR045860">
    <property type="entry name" value="Snake_toxin-like_sf"/>
</dbReference>
<keyword evidence="4" id="KW-1185">Reference proteome</keyword>
<comment type="caution">
    <text evidence="3">The sequence shown here is derived from an EMBL/GenBank/DDBJ whole genome shotgun (WGS) entry which is preliminary data.</text>
</comment>
<protein>
    <recommendedName>
        <fullName evidence="2">UPAR/Ly6 domain-containing protein</fullName>
    </recommendedName>
</protein>
<keyword evidence="1" id="KW-0732">Signal</keyword>
<evidence type="ECO:0000259" key="2">
    <source>
        <dbReference type="SMART" id="SM00134"/>
    </source>
</evidence>